<name>A0ABU1G7D9_9GAMM</name>
<comment type="caution">
    <text evidence="3">The sequence shown here is derived from an EMBL/GenBank/DDBJ whole genome shotgun (WGS) entry which is preliminary data.</text>
</comment>
<dbReference type="EMBL" id="JARWAK010000018">
    <property type="protein sequence ID" value="MDR5868369.1"/>
    <property type="molecule type" value="Genomic_DNA"/>
</dbReference>
<feature type="signal peptide" evidence="2">
    <location>
        <begin position="1"/>
        <end position="24"/>
    </location>
</feature>
<keyword evidence="2" id="KW-0732">Signal</keyword>
<evidence type="ECO:0000256" key="2">
    <source>
        <dbReference type="SAM" id="SignalP"/>
    </source>
</evidence>
<dbReference type="SUPFAM" id="SSF53822">
    <property type="entry name" value="Periplasmic binding protein-like I"/>
    <property type="match status" value="1"/>
</dbReference>
<reference evidence="3 4" key="1">
    <citation type="submission" date="2023-04" db="EMBL/GenBank/DDBJ databases">
        <title>A long-awaited taxogenomic arrangement of the family Halomonadaceae.</title>
        <authorList>
            <person name="De La Haba R."/>
            <person name="Chuvochina M."/>
            <person name="Wittouck S."/>
            <person name="Arahal D.R."/>
            <person name="Sanchez-Porro C."/>
            <person name="Hugenholtz P."/>
            <person name="Ventosa A."/>
        </authorList>
    </citation>
    <scope>NUCLEOTIDE SEQUENCE [LARGE SCALE GENOMIC DNA]</scope>
    <source>
        <strain evidence="3 4">DSM 23530</strain>
    </source>
</reference>
<keyword evidence="4" id="KW-1185">Reference proteome</keyword>
<sequence length="587" mass="64240">MKISSRGPLAAALLALMMAGCAFQPPLVERRPAGDPDQLLTRAEQQAPERAARSRLEAAAILARQGRRPQALEIAKQLDDARLPTEARGRWALLLSDLGETEGDPWAVIRATQGLEALSLPGDRADLLRERQARALGRVDEPQAAAEILLRLQAGSGRLDLNDPIWEQLSRLAPGALRELGDDAGATARAWLELASLVRSGSGDIQRLFTRLDDWRDRHPEHPAARRLPSDILALRDLRGRDVRHIAVLLPESGPLAGVADAIEDGIRAHHLNTVNGGASGARLSFLDSAGGDLDALYAEARNRGAQVVLGPLDKDAVSRLEQRDRVPLPTLALNYGEADRNAADGLFQYGLSAEDEARQVAVRARQDGHRRASLLVPDNAWGRRVGEAFAAAWREDDGEIANAVRYNPGMPATESTKRALGGGRAELLFLLALPDYARQVPPTIDYFAYERELPVYATSHLYEGRPQPRLDQDLNGVLFVDIPWQIPDAAVGGEEALPFLDSYRQLREESDPAMFRLMAMGVDAYELARRLPQFQAIPGSELFGATGTLSAAEDGRIHRDLPWARFQEGVPRPAIDLERLTDGRAR</sequence>
<dbReference type="PANTHER" id="PTHR38038:SF1">
    <property type="entry name" value="PENICILLIN-BINDING PROTEIN ACTIVATOR LPOA"/>
    <property type="match status" value="1"/>
</dbReference>
<evidence type="ECO:0000313" key="4">
    <source>
        <dbReference type="Proteomes" id="UP001264519"/>
    </source>
</evidence>
<dbReference type="Pfam" id="PF04348">
    <property type="entry name" value="LppC"/>
    <property type="match status" value="1"/>
</dbReference>
<feature type="chain" id="PRO_5046117326" evidence="2">
    <location>
        <begin position="25"/>
        <end position="587"/>
    </location>
</feature>
<dbReference type="InterPro" id="IPR007443">
    <property type="entry name" value="LpoA"/>
</dbReference>
<evidence type="ECO:0000313" key="3">
    <source>
        <dbReference type="EMBL" id="MDR5868369.1"/>
    </source>
</evidence>
<keyword evidence="1" id="KW-0472">Membrane</keyword>
<dbReference type="PANTHER" id="PTHR38038">
    <property type="entry name" value="PENICILLIN-BINDING PROTEIN ACTIVATOR LPOA"/>
    <property type="match status" value="1"/>
</dbReference>
<dbReference type="RefSeq" id="WP_309653943.1">
    <property type="nucleotide sequence ID" value="NZ_JARWAK010000018.1"/>
</dbReference>
<dbReference type="CDD" id="cd06339">
    <property type="entry name" value="PBP1_YraM_LppC_lipoprotein-like"/>
    <property type="match status" value="1"/>
</dbReference>
<dbReference type="PROSITE" id="PS51257">
    <property type="entry name" value="PROKAR_LIPOPROTEIN"/>
    <property type="match status" value="1"/>
</dbReference>
<evidence type="ECO:0000256" key="1">
    <source>
        <dbReference type="ARBA" id="ARBA00023136"/>
    </source>
</evidence>
<gene>
    <name evidence="3" type="ORF">QC818_16415</name>
</gene>
<dbReference type="Gene3D" id="3.40.50.2300">
    <property type="match status" value="2"/>
</dbReference>
<protein>
    <submittedName>
        <fullName evidence="3">Penicillin-binding protein activator</fullName>
    </submittedName>
</protein>
<organism evidence="3 4">
    <name type="scientific">Halomonas koreensis</name>
    <dbReference type="NCBI Taxonomy" id="245385"/>
    <lineage>
        <taxon>Bacteria</taxon>
        <taxon>Pseudomonadati</taxon>
        <taxon>Pseudomonadota</taxon>
        <taxon>Gammaproteobacteria</taxon>
        <taxon>Oceanospirillales</taxon>
        <taxon>Halomonadaceae</taxon>
        <taxon>Halomonas</taxon>
    </lineage>
</organism>
<dbReference type="InterPro" id="IPR028082">
    <property type="entry name" value="Peripla_BP_I"/>
</dbReference>
<proteinExistence type="predicted"/>
<dbReference type="Proteomes" id="UP001264519">
    <property type="component" value="Unassembled WGS sequence"/>
</dbReference>
<accession>A0ABU1G7D9</accession>
<dbReference type="Gene3D" id="1.25.40.650">
    <property type="match status" value="1"/>
</dbReference>